<dbReference type="PANTHER" id="PTHR44936:SF5">
    <property type="entry name" value="SENSOR HISTIDINE KINASE ENVZ"/>
    <property type="match status" value="1"/>
</dbReference>
<organism evidence="18 19">
    <name type="scientific">Pleomorphomonas diazotrophica</name>
    <dbReference type="NCBI Taxonomy" id="1166257"/>
    <lineage>
        <taxon>Bacteria</taxon>
        <taxon>Pseudomonadati</taxon>
        <taxon>Pseudomonadota</taxon>
        <taxon>Alphaproteobacteria</taxon>
        <taxon>Hyphomicrobiales</taxon>
        <taxon>Pleomorphomonadaceae</taxon>
        <taxon>Pleomorphomonas</taxon>
    </lineage>
</organism>
<keyword evidence="5" id="KW-0997">Cell inner membrane</keyword>
<keyword evidence="4" id="KW-1003">Cell membrane</keyword>
<feature type="transmembrane region" description="Helical" evidence="15">
    <location>
        <begin position="160"/>
        <end position="181"/>
    </location>
</feature>
<keyword evidence="13" id="KW-0902">Two-component regulatory system</keyword>
<reference evidence="18 19" key="1">
    <citation type="submission" date="2017-12" db="EMBL/GenBank/DDBJ databases">
        <title>Anaerobic carbon monoxide metabolism by Pleomorphomonas carboxyditropha sp. nov., a new mesophilic hydrogenogenic carboxidotroph.</title>
        <authorList>
            <person name="Esquivel-Elizondo S."/>
            <person name="Krajmalnik-Brown R."/>
        </authorList>
    </citation>
    <scope>NUCLEOTIDE SEQUENCE [LARGE SCALE GENOMIC DNA]</scope>
    <source>
        <strain evidence="18 19">R5-392</strain>
    </source>
</reference>
<dbReference type="Proteomes" id="UP000233491">
    <property type="component" value="Unassembled WGS sequence"/>
</dbReference>
<name>A0A1I4TX47_9HYPH</name>
<dbReference type="Pfam" id="PF00512">
    <property type="entry name" value="HisKA"/>
    <property type="match status" value="1"/>
</dbReference>
<evidence type="ECO:0000256" key="5">
    <source>
        <dbReference type="ARBA" id="ARBA00022519"/>
    </source>
</evidence>
<dbReference type="SMART" id="SM00387">
    <property type="entry name" value="HATPase_c"/>
    <property type="match status" value="1"/>
</dbReference>
<evidence type="ECO:0000256" key="10">
    <source>
        <dbReference type="ARBA" id="ARBA00022777"/>
    </source>
</evidence>
<dbReference type="SUPFAM" id="SSF55874">
    <property type="entry name" value="ATPase domain of HSP90 chaperone/DNA topoisomerase II/histidine kinase"/>
    <property type="match status" value="1"/>
</dbReference>
<evidence type="ECO:0000256" key="9">
    <source>
        <dbReference type="ARBA" id="ARBA00022741"/>
    </source>
</evidence>
<evidence type="ECO:0000256" key="12">
    <source>
        <dbReference type="ARBA" id="ARBA00022989"/>
    </source>
</evidence>
<dbReference type="InterPro" id="IPR003594">
    <property type="entry name" value="HATPase_dom"/>
</dbReference>
<dbReference type="Gene3D" id="1.10.287.130">
    <property type="match status" value="1"/>
</dbReference>
<dbReference type="InterPro" id="IPR003660">
    <property type="entry name" value="HAMP_dom"/>
</dbReference>
<gene>
    <name evidence="18" type="ORF">CXZ10_18610</name>
</gene>
<evidence type="ECO:0000256" key="8">
    <source>
        <dbReference type="ARBA" id="ARBA00022692"/>
    </source>
</evidence>
<dbReference type="SUPFAM" id="SSF47384">
    <property type="entry name" value="Homodimeric domain of signal transducing histidine kinase"/>
    <property type="match status" value="1"/>
</dbReference>
<comment type="catalytic activity">
    <reaction evidence="1">
        <text>ATP + protein L-histidine = ADP + protein N-phospho-L-histidine.</text>
        <dbReference type="EC" id="2.7.13.3"/>
    </reaction>
</comment>
<dbReference type="RefSeq" id="WP_101290862.1">
    <property type="nucleotide sequence ID" value="NZ_FOUQ01000006.1"/>
</dbReference>
<dbReference type="InterPro" id="IPR036097">
    <property type="entry name" value="HisK_dim/P_sf"/>
</dbReference>
<protein>
    <recommendedName>
        <fullName evidence="3">histidine kinase</fullName>
        <ecNumber evidence="3">2.7.13.3</ecNumber>
    </recommendedName>
</protein>
<keyword evidence="19" id="KW-1185">Reference proteome</keyword>
<dbReference type="SMART" id="SM00304">
    <property type="entry name" value="HAMP"/>
    <property type="match status" value="1"/>
</dbReference>
<evidence type="ECO:0000259" key="16">
    <source>
        <dbReference type="PROSITE" id="PS50109"/>
    </source>
</evidence>
<keyword evidence="10 18" id="KW-0418">Kinase</keyword>
<evidence type="ECO:0000256" key="4">
    <source>
        <dbReference type="ARBA" id="ARBA00022475"/>
    </source>
</evidence>
<feature type="domain" description="Histidine kinase" evidence="16">
    <location>
        <begin position="238"/>
        <end position="437"/>
    </location>
</feature>
<keyword evidence="12 15" id="KW-1133">Transmembrane helix</keyword>
<evidence type="ECO:0000256" key="14">
    <source>
        <dbReference type="ARBA" id="ARBA00023136"/>
    </source>
</evidence>
<dbReference type="AlphaFoldDB" id="A0A1I4TX47"/>
<dbReference type="EC" id="2.7.13.3" evidence="3"/>
<keyword evidence="14 15" id="KW-0472">Membrane</keyword>
<evidence type="ECO:0000256" key="2">
    <source>
        <dbReference type="ARBA" id="ARBA00004429"/>
    </source>
</evidence>
<evidence type="ECO:0000256" key="13">
    <source>
        <dbReference type="ARBA" id="ARBA00023012"/>
    </source>
</evidence>
<sequence>MIGRILRLVFGSVAGQVIVLLVLSIATMHGLLTAYFFLSNPRTVLSTSPGETTGEIGAAAHMLASASPSDRPRLVEFLKAALPSIAACGTPVPENAEEVRFGPLASRLGNAASAYKVFDDPPAPGDELAGPLFLVLSDKSCYRLDLPKAQGPRFFGPTTIVLGFLLLTTVVLVSWAMMVIIRPLRRFEAAVERLRDMRSDVSVPEIGPRELRSTISAFNRMRARIGKLMAERTTMLAAVSHDLRTPITRLRLRAEFIEDETIREPMLADLDHMAALAQAALVHLSGTDSPGPFDQTDLPSLLQTVADQFADLGHAVSYEGPSRLTARVRHRDILRAVSNLVENAVRYGDKVVVSLKSLPDRQLAISVADNGPGIPVAERDRLLEPFVRGDSARSSLPNSGFGLGLTVARDVAEAHGGRIVLTDNPPRGLLATLEIDR</sequence>
<feature type="domain" description="HAMP" evidence="17">
    <location>
        <begin position="178"/>
        <end position="230"/>
    </location>
</feature>
<dbReference type="CDD" id="cd00082">
    <property type="entry name" value="HisKA"/>
    <property type="match status" value="1"/>
</dbReference>
<dbReference type="CDD" id="cd06225">
    <property type="entry name" value="HAMP"/>
    <property type="match status" value="1"/>
</dbReference>
<evidence type="ECO:0000259" key="17">
    <source>
        <dbReference type="PROSITE" id="PS50885"/>
    </source>
</evidence>
<evidence type="ECO:0000313" key="18">
    <source>
        <dbReference type="EMBL" id="PKR87739.1"/>
    </source>
</evidence>
<evidence type="ECO:0000256" key="1">
    <source>
        <dbReference type="ARBA" id="ARBA00000085"/>
    </source>
</evidence>
<feature type="transmembrane region" description="Helical" evidence="15">
    <location>
        <begin position="12"/>
        <end position="38"/>
    </location>
</feature>
<dbReference type="PRINTS" id="PR00344">
    <property type="entry name" value="BCTRLSENSOR"/>
</dbReference>
<dbReference type="InterPro" id="IPR050980">
    <property type="entry name" value="2C_sensor_his_kinase"/>
</dbReference>
<dbReference type="PROSITE" id="PS50109">
    <property type="entry name" value="HIS_KIN"/>
    <property type="match status" value="1"/>
</dbReference>
<evidence type="ECO:0000313" key="19">
    <source>
        <dbReference type="Proteomes" id="UP000233491"/>
    </source>
</evidence>
<dbReference type="Pfam" id="PF02518">
    <property type="entry name" value="HATPase_c"/>
    <property type="match status" value="1"/>
</dbReference>
<dbReference type="OrthoDB" id="9804645at2"/>
<dbReference type="Gene3D" id="3.30.565.10">
    <property type="entry name" value="Histidine kinase-like ATPase, C-terminal domain"/>
    <property type="match status" value="1"/>
</dbReference>
<dbReference type="EMBL" id="PJNW01000016">
    <property type="protein sequence ID" value="PKR87739.1"/>
    <property type="molecule type" value="Genomic_DNA"/>
</dbReference>
<keyword evidence="11" id="KW-0067">ATP-binding</keyword>
<evidence type="ECO:0000256" key="7">
    <source>
        <dbReference type="ARBA" id="ARBA00022679"/>
    </source>
</evidence>
<comment type="subcellular location">
    <subcellularLocation>
        <location evidence="2">Cell inner membrane</location>
        <topology evidence="2">Multi-pass membrane protein</topology>
    </subcellularLocation>
</comment>
<dbReference type="InterPro" id="IPR003661">
    <property type="entry name" value="HisK_dim/P_dom"/>
</dbReference>
<dbReference type="GO" id="GO:0005886">
    <property type="term" value="C:plasma membrane"/>
    <property type="evidence" value="ECO:0007669"/>
    <property type="project" value="UniProtKB-SubCell"/>
</dbReference>
<proteinExistence type="predicted"/>
<evidence type="ECO:0000256" key="6">
    <source>
        <dbReference type="ARBA" id="ARBA00022553"/>
    </source>
</evidence>
<dbReference type="PROSITE" id="PS50885">
    <property type="entry name" value="HAMP"/>
    <property type="match status" value="1"/>
</dbReference>
<dbReference type="CDD" id="cd00075">
    <property type="entry name" value="HATPase"/>
    <property type="match status" value="1"/>
</dbReference>
<dbReference type="GO" id="GO:0005524">
    <property type="term" value="F:ATP binding"/>
    <property type="evidence" value="ECO:0007669"/>
    <property type="project" value="UniProtKB-KW"/>
</dbReference>
<keyword evidence="7" id="KW-0808">Transferase</keyword>
<dbReference type="Pfam" id="PF00672">
    <property type="entry name" value="HAMP"/>
    <property type="match status" value="1"/>
</dbReference>
<dbReference type="InterPro" id="IPR005467">
    <property type="entry name" value="His_kinase_dom"/>
</dbReference>
<dbReference type="PANTHER" id="PTHR44936">
    <property type="entry name" value="SENSOR PROTEIN CREC"/>
    <property type="match status" value="1"/>
</dbReference>
<keyword evidence="6" id="KW-0597">Phosphoprotein</keyword>
<dbReference type="InterPro" id="IPR004358">
    <property type="entry name" value="Sig_transdc_His_kin-like_C"/>
</dbReference>
<evidence type="ECO:0000256" key="11">
    <source>
        <dbReference type="ARBA" id="ARBA00022840"/>
    </source>
</evidence>
<keyword evidence="8 15" id="KW-0812">Transmembrane</keyword>
<evidence type="ECO:0000256" key="15">
    <source>
        <dbReference type="SAM" id="Phobius"/>
    </source>
</evidence>
<comment type="caution">
    <text evidence="18">The sequence shown here is derived from an EMBL/GenBank/DDBJ whole genome shotgun (WGS) entry which is preliminary data.</text>
</comment>
<evidence type="ECO:0000256" key="3">
    <source>
        <dbReference type="ARBA" id="ARBA00012438"/>
    </source>
</evidence>
<keyword evidence="9" id="KW-0547">Nucleotide-binding</keyword>
<accession>A0A1I4TX47</accession>
<dbReference type="GO" id="GO:0000155">
    <property type="term" value="F:phosphorelay sensor kinase activity"/>
    <property type="evidence" value="ECO:0007669"/>
    <property type="project" value="InterPro"/>
</dbReference>
<dbReference type="InterPro" id="IPR036890">
    <property type="entry name" value="HATPase_C_sf"/>
</dbReference>